<keyword evidence="3" id="KW-1185">Reference proteome</keyword>
<proteinExistence type="predicted"/>
<dbReference type="Proteomes" id="UP000831785">
    <property type="component" value="Chromosome"/>
</dbReference>
<evidence type="ECO:0000313" key="2">
    <source>
        <dbReference type="EMBL" id="UOQ51026.1"/>
    </source>
</evidence>
<name>A0ABY4F983_9BACT</name>
<dbReference type="RefSeq" id="WP_244714138.1">
    <property type="nucleotide sequence ID" value="NZ_CP095049.1"/>
</dbReference>
<protein>
    <submittedName>
        <fullName evidence="2">Uncharacterized protein</fullName>
    </submittedName>
</protein>
<evidence type="ECO:0000313" key="3">
    <source>
        <dbReference type="Proteomes" id="UP000831785"/>
    </source>
</evidence>
<reference evidence="2 3" key="1">
    <citation type="submission" date="2022-04" db="EMBL/GenBank/DDBJ databases">
        <title>Hymenobacter sp. isolated from the air.</title>
        <authorList>
            <person name="Won M."/>
            <person name="Lee C.-M."/>
            <person name="Woen H.-Y."/>
            <person name="Kwon S.-W."/>
        </authorList>
    </citation>
    <scope>NUCLEOTIDE SEQUENCE [LARGE SCALE GENOMIC DNA]</scope>
    <source>
        <strain evidence="3">5116 S-27</strain>
    </source>
</reference>
<sequence length="63" mass="7441">MKSKHLSARPTSAPESKNKERVRHNNFSVELDPLPWERDQEYLALRARGPEPLRPMDFDRPGW</sequence>
<dbReference type="EMBL" id="CP095049">
    <property type="protein sequence ID" value="UOQ51026.1"/>
    <property type="molecule type" value="Genomic_DNA"/>
</dbReference>
<organism evidence="2 3">
    <name type="scientific">Hymenobacter cellulosivorans</name>
    <dbReference type="NCBI Taxonomy" id="2932249"/>
    <lineage>
        <taxon>Bacteria</taxon>
        <taxon>Pseudomonadati</taxon>
        <taxon>Bacteroidota</taxon>
        <taxon>Cytophagia</taxon>
        <taxon>Cytophagales</taxon>
        <taxon>Hymenobacteraceae</taxon>
        <taxon>Hymenobacter</taxon>
    </lineage>
</organism>
<evidence type="ECO:0000256" key="1">
    <source>
        <dbReference type="SAM" id="MobiDB-lite"/>
    </source>
</evidence>
<gene>
    <name evidence="2" type="ORF">MUN80_14795</name>
</gene>
<accession>A0ABY4F983</accession>
<feature type="region of interest" description="Disordered" evidence="1">
    <location>
        <begin position="1"/>
        <end position="26"/>
    </location>
</feature>